<dbReference type="InterPro" id="IPR033113">
    <property type="entry name" value="PLA2_histidine"/>
</dbReference>
<dbReference type="GO" id="GO:0004623">
    <property type="term" value="F:phospholipase A2 activity"/>
    <property type="evidence" value="ECO:0007669"/>
    <property type="project" value="UniProtKB-EC"/>
</dbReference>
<keyword evidence="9" id="KW-0378">Hydrolase</keyword>
<dbReference type="SUPFAM" id="SSF48619">
    <property type="entry name" value="Phospholipase A2, PLA2"/>
    <property type="match status" value="1"/>
</dbReference>
<reference evidence="17" key="1">
    <citation type="submission" date="2023-05" db="EMBL/GenBank/DDBJ databases">
        <authorList>
            <person name="Salabi F."/>
        </authorList>
    </citation>
    <scope>NUCLEOTIDE SEQUENCE</scope>
</reference>
<comment type="catalytic activity">
    <reaction evidence="1">
        <text>a 1,2-diacyl-sn-glycero-3-phosphocholine + H2O = a 1-acyl-sn-glycero-3-phosphocholine + a fatty acid + H(+)</text>
        <dbReference type="Rhea" id="RHEA:15801"/>
        <dbReference type="ChEBI" id="CHEBI:15377"/>
        <dbReference type="ChEBI" id="CHEBI:15378"/>
        <dbReference type="ChEBI" id="CHEBI:28868"/>
        <dbReference type="ChEBI" id="CHEBI:57643"/>
        <dbReference type="ChEBI" id="CHEBI:58168"/>
        <dbReference type="EC" id="3.1.1.4"/>
    </reaction>
</comment>
<sequence length="254" mass="29826">MISFIYVNGNLLTTFYKEKDANRMVEMIRMANSDGNISDCYMYGNRIIIEKVLDTVPKNLIRIIPKNEMNECINNCTSLLLKKLYKGAYHMLKTRFDYIRKLFKSFLIFPGTKWCGDGNIADGYDDLGPLEETDKCCRSHDHCNFSISGYENNFCLKNTDFFTKSHCDCDDDFQSCLKESNNSVSNLVGNLYFNILQVECFENEYPIIKCIRSSGIRKRCLQYKLDRTKPKKYQFFDAKLFEGKINYRNIIRFF</sequence>
<dbReference type="AlphaFoldDB" id="A0AA49XAG2"/>
<comment type="subcellular location">
    <subcellularLocation>
        <location evidence="3">Secreted</location>
    </subcellularLocation>
</comment>
<evidence type="ECO:0000256" key="6">
    <source>
        <dbReference type="ARBA" id="ARBA00021721"/>
    </source>
</evidence>
<evidence type="ECO:0000256" key="3">
    <source>
        <dbReference type="ARBA" id="ARBA00004613"/>
    </source>
</evidence>
<dbReference type="Gene3D" id="1.20.90.10">
    <property type="entry name" value="Phospholipase A2 domain"/>
    <property type="match status" value="1"/>
</dbReference>
<evidence type="ECO:0000256" key="11">
    <source>
        <dbReference type="ARBA" id="ARBA00022963"/>
    </source>
</evidence>
<evidence type="ECO:0000256" key="14">
    <source>
        <dbReference type="ARBA" id="ARBA00023157"/>
    </source>
</evidence>
<evidence type="ECO:0000256" key="5">
    <source>
        <dbReference type="ARBA" id="ARBA00013278"/>
    </source>
</evidence>
<dbReference type="EC" id="3.1.1.4" evidence="5"/>
<evidence type="ECO:0000313" key="17">
    <source>
        <dbReference type="EMBL" id="WLP01538.1"/>
    </source>
</evidence>
<dbReference type="InterPro" id="IPR036444">
    <property type="entry name" value="PLipase_A2_dom_sf"/>
</dbReference>
<dbReference type="GO" id="GO:0050482">
    <property type="term" value="P:arachidonate secretion"/>
    <property type="evidence" value="ECO:0007669"/>
    <property type="project" value="InterPro"/>
</dbReference>
<evidence type="ECO:0000256" key="7">
    <source>
        <dbReference type="ARBA" id="ARBA00022525"/>
    </source>
</evidence>
<evidence type="ECO:0000256" key="1">
    <source>
        <dbReference type="ARBA" id="ARBA00001604"/>
    </source>
</evidence>
<dbReference type="GO" id="GO:0006644">
    <property type="term" value="P:phospholipid metabolic process"/>
    <property type="evidence" value="ECO:0007669"/>
    <property type="project" value="InterPro"/>
</dbReference>
<dbReference type="GO" id="GO:0016042">
    <property type="term" value="P:lipid catabolic process"/>
    <property type="evidence" value="ECO:0007669"/>
    <property type="project" value="UniProtKB-KW"/>
</dbReference>
<evidence type="ECO:0000256" key="4">
    <source>
        <dbReference type="ARBA" id="ARBA00009659"/>
    </source>
</evidence>
<dbReference type="InterPro" id="IPR016090">
    <property type="entry name" value="PLA2-like_dom"/>
</dbReference>
<protein>
    <recommendedName>
        <fullName evidence="6">Phospholipase A2</fullName>
        <ecNumber evidence="5">3.1.1.4</ecNumber>
    </recommendedName>
    <alternativeName>
        <fullName evidence="15">Phosphatidylcholine 2-acylhydrolase</fullName>
    </alternativeName>
</protein>
<dbReference type="PROSITE" id="PS00118">
    <property type="entry name" value="PA2_HIS"/>
    <property type="match status" value="1"/>
</dbReference>
<keyword evidence="11" id="KW-0442">Lipid degradation</keyword>
<keyword evidence="14" id="KW-1015">Disulfide bond</keyword>
<accession>A0AA49XAG2</accession>
<evidence type="ECO:0000256" key="10">
    <source>
        <dbReference type="ARBA" id="ARBA00022837"/>
    </source>
</evidence>
<evidence type="ECO:0000256" key="13">
    <source>
        <dbReference type="ARBA" id="ARBA00023145"/>
    </source>
</evidence>
<dbReference type="GO" id="GO:0046872">
    <property type="term" value="F:metal ion binding"/>
    <property type="evidence" value="ECO:0007669"/>
    <property type="project" value="UniProtKB-KW"/>
</dbReference>
<evidence type="ECO:0000256" key="15">
    <source>
        <dbReference type="ARBA" id="ARBA00029903"/>
    </source>
</evidence>
<feature type="domain" description="Phospholipase A2-like central" evidence="16">
    <location>
        <begin position="108"/>
        <end position="203"/>
    </location>
</feature>
<name>A0AA49XAG2_ANDCR</name>
<dbReference type="FunFam" id="1.20.90.10:FF:000002">
    <property type="entry name" value="Phospholipase A2 group III"/>
    <property type="match status" value="1"/>
</dbReference>
<organism evidence="17">
    <name type="scientific">Androctonus crassicauda</name>
    <name type="common">Arabian fat-tailed scorpion</name>
    <dbReference type="NCBI Taxonomy" id="122909"/>
    <lineage>
        <taxon>Eukaryota</taxon>
        <taxon>Metazoa</taxon>
        <taxon>Ecdysozoa</taxon>
        <taxon>Arthropoda</taxon>
        <taxon>Chelicerata</taxon>
        <taxon>Arachnida</taxon>
        <taxon>Scorpiones</taxon>
        <taxon>Buthida</taxon>
        <taxon>Buthoidea</taxon>
        <taxon>Buthidae</taxon>
        <taxon>Androctonus</taxon>
    </lineage>
</organism>
<evidence type="ECO:0000256" key="12">
    <source>
        <dbReference type="ARBA" id="ARBA00023098"/>
    </source>
</evidence>
<keyword evidence="8" id="KW-0479">Metal-binding</keyword>
<evidence type="ECO:0000256" key="8">
    <source>
        <dbReference type="ARBA" id="ARBA00022723"/>
    </source>
</evidence>
<dbReference type="Pfam" id="PF05826">
    <property type="entry name" value="Phospholip_A2_2"/>
    <property type="match status" value="1"/>
</dbReference>
<dbReference type="EMBL" id="OQ982085">
    <property type="protein sequence ID" value="WLP01538.1"/>
    <property type="molecule type" value="mRNA"/>
</dbReference>
<keyword evidence="7" id="KW-0964">Secreted</keyword>
<evidence type="ECO:0000256" key="9">
    <source>
        <dbReference type="ARBA" id="ARBA00022801"/>
    </source>
</evidence>
<keyword evidence="10" id="KW-0106">Calcium</keyword>
<proteinExistence type="evidence at transcript level"/>
<dbReference type="PANTHER" id="PTHR12253">
    <property type="entry name" value="RH14732P"/>
    <property type="match status" value="1"/>
</dbReference>
<keyword evidence="13" id="KW-0865">Zymogen</keyword>
<dbReference type="GO" id="GO:0005576">
    <property type="term" value="C:extracellular region"/>
    <property type="evidence" value="ECO:0007669"/>
    <property type="project" value="UniProtKB-SubCell"/>
</dbReference>
<keyword evidence="12" id="KW-0443">Lipid metabolism</keyword>
<comment type="cofactor">
    <cofactor evidence="2">
        <name>Ca(2+)</name>
        <dbReference type="ChEBI" id="CHEBI:29108"/>
    </cofactor>
</comment>
<evidence type="ECO:0000259" key="16">
    <source>
        <dbReference type="Pfam" id="PF05826"/>
    </source>
</evidence>
<dbReference type="CDD" id="cd04704">
    <property type="entry name" value="PLA2_bee_venom_like"/>
    <property type="match status" value="1"/>
</dbReference>
<comment type="similarity">
    <text evidence="4">Belongs to the phospholipase A2 family. Group III subfamily.</text>
</comment>
<evidence type="ECO:0000256" key="2">
    <source>
        <dbReference type="ARBA" id="ARBA00001913"/>
    </source>
</evidence>